<dbReference type="SMART" id="SM00249">
    <property type="entry name" value="PHD"/>
    <property type="match status" value="1"/>
</dbReference>
<evidence type="ECO:0000313" key="7">
    <source>
        <dbReference type="EMBL" id="CAF1037171.1"/>
    </source>
</evidence>
<dbReference type="InterPro" id="IPR001965">
    <property type="entry name" value="Znf_PHD"/>
</dbReference>
<reference evidence="7" key="1">
    <citation type="submission" date="2021-02" db="EMBL/GenBank/DDBJ databases">
        <authorList>
            <person name="Nowell W R."/>
        </authorList>
    </citation>
    <scope>NUCLEOTIDE SEQUENCE</scope>
    <source>
        <strain evidence="7">Ploen Becks lab</strain>
    </source>
</reference>
<gene>
    <name evidence="7" type="ORF">OXX778_LOCUS18171</name>
</gene>
<protein>
    <recommendedName>
        <fullName evidence="6">PHD-type domain-containing protein</fullName>
    </recommendedName>
</protein>
<dbReference type="SUPFAM" id="SSF57903">
    <property type="entry name" value="FYVE/PHD zinc finger"/>
    <property type="match status" value="1"/>
</dbReference>
<evidence type="ECO:0000256" key="4">
    <source>
        <dbReference type="PROSITE-ProRule" id="PRU00146"/>
    </source>
</evidence>
<dbReference type="InterPro" id="IPR019787">
    <property type="entry name" value="Znf_PHD-finger"/>
</dbReference>
<evidence type="ECO:0000256" key="3">
    <source>
        <dbReference type="ARBA" id="ARBA00022833"/>
    </source>
</evidence>
<dbReference type="Pfam" id="PF00628">
    <property type="entry name" value="PHD"/>
    <property type="match status" value="1"/>
</dbReference>
<keyword evidence="1" id="KW-0479">Metal-binding</keyword>
<accession>A0A814JBP8</accession>
<dbReference type="Gene3D" id="3.30.40.10">
    <property type="entry name" value="Zinc/RING finger domain, C3HC4 (zinc finger)"/>
    <property type="match status" value="1"/>
</dbReference>
<feature type="compositionally biased region" description="Polar residues" evidence="5">
    <location>
        <begin position="71"/>
        <end position="86"/>
    </location>
</feature>
<keyword evidence="8" id="KW-1185">Reference proteome</keyword>
<evidence type="ECO:0000256" key="1">
    <source>
        <dbReference type="ARBA" id="ARBA00022723"/>
    </source>
</evidence>
<proteinExistence type="predicted"/>
<dbReference type="EMBL" id="CAJNOC010004913">
    <property type="protein sequence ID" value="CAF1037171.1"/>
    <property type="molecule type" value="Genomic_DNA"/>
</dbReference>
<evidence type="ECO:0000313" key="8">
    <source>
        <dbReference type="Proteomes" id="UP000663879"/>
    </source>
</evidence>
<dbReference type="OrthoDB" id="1870062at2759"/>
<evidence type="ECO:0000259" key="6">
    <source>
        <dbReference type="PROSITE" id="PS50016"/>
    </source>
</evidence>
<name>A0A814JBP8_9BILA</name>
<feature type="region of interest" description="Disordered" evidence="5">
    <location>
        <begin position="64"/>
        <end position="86"/>
    </location>
</feature>
<dbReference type="InterPro" id="IPR013083">
    <property type="entry name" value="Znf_RING/FYVE/PHD"/>
</dbReference>
<organism evidence="7 8">
    <name type="scientific">Brachionus calyciflorus</name>
    <dbReference type="NCBI Taxonomy" id="104777"/>
    <lineage>
        <taxon>Eukaryota</taxon>
        <taxon>Metazoa</taxon>
        <taxon>Spiralia</taxon>
        <taxon>Gnathifera</taxon>
        <taxon>Rotifera</taxon>
        <taxon>Eurotatoria</taxon>
        <taxon>Monogononta</taxon>
        <taxon>Pseudotrocha</taxon>
        <taxon>Ploima</taxon>
        <taxon>Brachionidae</taxon>
        <taxon>Brachionus</taxon>
    </lineage>
</organism>
<evidence type="ECO:0000256" key="5">
    <source>
        <dbReference type="SAM" id="MobiDB-lite"/>
    </source>
</evidence>
<dbReference type="Proteomes" id="UP000663879">
    <property type="component" value="Unassembled WGS sequence"/>
</dbReference>
<keyword evidence="3" id="KW-0862">Zinc</keyword>
<keyword evidence="2 4" id="KW-0863">Zinc-finger</keyword>
<comment type="caution">
    <text evidence="7">The sequence shown here is derived from an EMBL/GenBank/DDBJ whole genome shotgun (WGS) entry which is preliminary data.</text>
</comment>
<evidence type="ECO:0000256" key="2">
    <source>
        <dbReference type="ARBA" id="ARBA00022771"/>
    </source>
</evidence>
<dbReference type="GO" id="GO:0008270">
    <property type="term" value="F:zinc ion binding"/>
    <property type="evidence" value="ECO:0007669"/>
    <property type="project" value="UniProtKB-KW"/>
</dbReference>
<dbReference type="PROSITE" id="PS50016">
    <property type="entry name" value="ZF_PHD_2"/>
    <property type="match status" value="1"/>
</dbReference>
<dbReference type="AlphaFoldDB" id="A0A814JBP8"/>
<dbReference type="InterPro" id="IPR011011">
    <property type="entry name" value="Znf_FYVE_PHD"/>
</dbReference>
<sequence length="262" mass="30108">MESYEQVVKKLINIIQLKNDDNVKQLENLWETINKEFVQVKPNNTENALKRSHENDSISNFCDLPNKKIKGTNQTPKPNSPVQKSKQIATIKHKIDSADQSSSNSSYSLCSNSEKSYNINDLFDVEMLDFSCFFCKQLNQELNNKLIECKKCSKLFHQKCHIPKIDETKALIITDDDDKMQWFIEKCQNCLKIINEEDEQTRMGPNFSKESFKSLSTLSNTFSSSKISKSVDKKIVKPLSPKSQSTHKNIFNINPITVSTKK</sequence>
<feature type="domain" description="PHD-type" evidence="6">
    <location>
        <begin position="129"/>
        <end position="190"/>
    </location>
</feature>